<dbReference type="Proteomes" id="UP000675781">
    <property type="component" value="Unassembled WGS sequence"/>
</dbReference>
<dbReference type="InterPro" id="IPR013783">
    <property type="entry name" value="Ig-like_fold"/>
</dbReference>
<dbReference type="CDD" id="cd00161">
    <property type="entry name" value="beta-trefoil_Ricin-like"/>
    <property type="match status" value="1"/>
</dbReference>
<dbReference type="GO" id="GO:0005975">
    <property type="term" value="P:carbohydrate metabolic process"/>
    <property type="evidence" value="ECO:0007669"/>
    <property type="project" value="UniProtKB-ARBA"/>
</dbReference>
<reference evidence="3" key="1">
    <citation type="submission" date="2021-04" db="EMBL/GenBank/DDBJ databases">
        <title>Genome based classification of Actinospica acidithermotolerans sp. nov., an actinobacterium isolated from an Indonesian hot spring.</title>
        <authorList>
            <person name="Kusuma A.B."/>
            <person name="Putra K.E."/>
            <person name="Nafisah S."/>
            <person name="Loh J."/>
            <person name="Nouioui I."/>
            <person name="Goodfellow M."/>
        </authorList>
    </citation>
    <scope>NUCLEOTIDE SEQUENCE</scope>
    <source>
        <strain evidence="3">CSCA 57</strain>
    </source>
</reference>
<dbReference type="Pfam" id="PF00652">
    <property type="entry name" value="Ricin_B_lectin"/>
    <property type="match status" value="1"/>
</dbReference>
<dbReference type="PROSITE" id="PS50231">
    <property type="entry name" value="RICIN_B_LECTIN"/>
    <property type="match status" value="1"/>
</dbReference>
<gene>
    <name evidence="3" type="ORF">KDL01_20745</name>
</gene>
<dbReference type="GO" id="GO:0005509">
    <property type="term" value="F:calcium ion binding"/>
    <property type="evidence" value="ECO:0007669"/>
    <property type="project" value="InterPro"/>
</dbReference>
<dbReference type="SMART" id="SM00458">
    <property type="entry name" value="RICIN"/>
    <property type="match status" value="1"/>
</dbReference>
<feature type="chain" id="PRO_5036760426" evidence="1">
    <location>
        <begin position="39"/>
        <end position="1024"/>
    </location>
</feature>
<organism evidence="3 4">
    <name type="scientific">Actinospica durhamensis</name>
    <dbReference type="NCBI Taxonomy" id="1508375"/>
    <lineage>
        <taxon>Bacteria</taxon>
        <taxon>Bacillati</taxon>
        <taxon>Actinomycetota</taxon>
        <taxon>Actinomycetes</taxon>
        <taxon>Catenulisporales</taxon>
        <taxon>Actinospicaceae</taxon>
        <taxon>Actinospica</taxon>
    </lineage>
</organism>
<name>A0A941ESM1_9ACTN</name>
<dbReference type="AlphaFoldDB" id="A0A941ESM1"/>
<dbReference type="Gene3D" id="2.80.10.50">
    <property type="match status" value="1"/>
</dbReference>
<dbReference type="InterPro" id="IPR000772">
    <property type="entry name" value="Ricin_B_lectin"/>
</dbReference>
<protein>
    <submittedName>
        <fullName evidence="3">RICIN domain-containing protein</fullName>
    </submittedName>
</protein>
<dbReference type="InterPro" id="IPR015919">
    <property type="entry name" value="Cadherin-like_sf"/>
</dbReference>
<accession>A0A941ESM1</accession>
<dbReference type="EMBL" id="JAGSOG010000106">
    <property type="protein sequence ID" value="MBR7835717.1"/>
    <property type="molecule type" value="Genomic_DNA"/>
</dbReference>
<dbReference type="InterPro" id="IPR035992">
    <property type="entry name" value="Ricin_B-like_lectins"/>
</dbReference>
<dbReference type="SUPFAM" id="SSF49313">
    <property type="entry name" value="Cadherin-like"/>
    <property type="match status" value="1"/>
</dbReference>
<sequence length="1024" mass="106386">MTRVRSARGPRRSIAGVLAGLLLAVLLPVLGTAAPASAASTFTSTAVNRGSGDCMDDPNSSTSTGVQLIQYSCSSGSNQNWTFTPVSGTSATYTITTFAGLCVDVSGRSTADNTKIIQWTCNQQTNQQWTLQPVSISGVGNTFNLVSVNSGKCIVPTGDSTANDVVLVQLPCTSATTRVWQLPSANSGGGTGDTVTVTSPGSQTSTVGTAVSLQVSGSDSVSGQTLTYSASGLPAGLSISSSGLISGTPTTAAGYTPTVTATDTTGAAGSVSFSWTVNSSGVSSYQGIPAVAPNACNNSSLPNAYGTNFPTPTDPYGQGYYNESALGWDGNYWPVFSYLSGSYFARGVPTTYNAGGTTICGAMYSFSIYQTGGSRPAQSVQWSEDSGYLPALTTSFTSGTTAVSIKDFADKVTISGNPFMLVYTRVSVTDNGSSAITLDPGGSGTNLVRLTSTSLNTVQPGATSNHDYVAAVDDFGSGVALPSAATLASSAPTLDSAYSAMSSYWNGRIAETATISLPNLTLPNTGNLANPGTALVNAYKAGTIYNLIMQVGEAQFSAADNYAWLLNHDVPGELMARFETGDFHDAQNLLLTARISENPSFNEEGANWYYDGDWKTPAVWALYLAKTNDTAFVSQYFHDDSVGSSPWGPSLYTIMHSIYQGQLASDGVLAASYDNDSSGRWLFDDYSALQGLAAYKYIATRLGNTAEAQYADTAYTSLLNNLNTLLGNNESANGFSYLPCTVDQPNSANRCNTYNDANWASPEWTGQDQWSTMLEGGTLNGIAGSAAQGDALYAWGFNRLSANGLPYPTFGAFDGYSTAYNTAYSINGLYGTQYRDLPITSYAWQLATTTGGPNAWWEANGSGPDSGNPWIGNHAGPEFGACPYAWPTSAQQQGLLESLVAQGLSATGTGPFTYTSPLYLGRGIPNTWITAGQTISVSNLTSAYSVSSGSRSTYGVSLAVTKPGTGRVITVTLSGTLPGGSIAVQLPIFNSVAVSSVTGGTYDSTAHSVTVNSGTTTVTITLAS</sequence>
<feature type="domain" description="Ricin B lectin" evidence="2">
    <location>
        <begin position="44"/>
        <end position="183"/>
    </location>
</feature>
<dbReference type="RefSeq" id="WP_212530207.1">
    <property type="nucleotide sequence ID" value="NZ_JAGSOG010000106.1"/>
</dbReference>
<keyword evidence="1" id="KW-0732">Signal</keyword>
<feature type="signal peptide" evidence="1">
    <location>
        <begin position="1"/>
        <end position="38"/>
    </location>
</feature>
<proteinExistence type="predicted"/>
<evidence type="ECO:0000256" key="1">
    <source>
        <dbReference type="SAM" id="SignalP"/>
    </source>
</evidence>
<evidence type="ECO:0000313" key="3">
    <source>
        <dbReference type="EMBL" id="MBR7835717.1"/>
    </source>
</evidence>
<comment type="caution">
    <text evidence="3">The sequence shown here is derived from an EMBL/GenBank/DDBJ whole genome shotgun (WGS) entry which is preliminary data.</text>
</comment>
<dbReference type="Pfam" id="PF05345">
    <property type="entry name" value="He_PIG"/>
    <property type="match status" value="1"/>
</dbReference>
<dbReference type="Gene3D" id="2.60.40.10">
    <property type="entry name" value="Immunoglobulins"/>
    <property type="match status" value="1"/>
</dbReference>
<evidence type="ECO:0000313" key="4">
    <source>
        <dbReference type="Proteomes" id="UP000675781"/>
    </source>
</evidence>
<keyword evidence="4" id="KW-1185">Reference proteome</keyword>
<dbReference type="SUPFAM" id="SSF50370">
    <property type="entry name" value="Ricin B-like lectins"/>
    <property type="match status" value="1"/>
</dbReference>
<evidence type="ECO:0000259" key="2">
    <source>
        <dbReference type="SMART" id="SM00458"/>
    </source>
</evidence>
<dbReference type="GO" id="GO:0016020">
    <property type="term" value="C:membrane"/>
    <property type="evidence" value="ECO:0007669"/>
    <property type="project" value="InterPro"/>
</dbReference>